<dbReference type="Gene3D" id="3.10.450.60">
    <property type="match status" value="1"/>
</dbReference>
<evidence type="ECO:0000256" key="3">
    <source>
        <dbReference type="ARBA" id="ARBA00013178"/>
    </source>
</evidence>
<dbReference type="AlphaFoldDB" id="A0AAN9UFZ5"/>
<name>A0AAN9UFZ5_9PEZI</name>
<dbReference type="EC" id="1.13.11.45" evidence="3"/>
<dbReference type="Pfam" id="PF00305">
    <property type="entry name" value="Lipoxygenase"/>
    <property type="match status" value="1"/>
</dbReference>
<keyword evidence="6" id="KW-0223">Dioxygenase</keyword>
<keyword evidence="12" id="KW-1185">Reference proteome</keyword>
<dbReference type="GO" id="GO:0046872">
    <property type="term" value="F:metal ion binding"/>
    <property type="evidence" value="ECO:0007669"/>
    <property type="project" value="UniProtKB-KW"/>
</dbReference>
<gene>
    <name evidence="11" type="ORF">SLS62_009063</name>
</gene>
<keyword evidence="5" id="KW-0479">Metal-binding</keyword>
<keyword evidence="8" id="KW-0464">Manganese</keyword>
<comment type="caution">
    <text evidence="11">The sequence shown here is derived from an EMBL/GenBank/DDBJ whole genome shotgun (WGS) entry which is preliminary data.</text>
</comment>
<evidence type="ECO:0000259" key="10">
    <source>
        <dbReference type="PROSITE" id="PS51393"/>
    </source>
</evidence>
<feature type="signal peptide" evidence="9">
    <location>
        <begin position="1"/>
        <end position="18"/>
    </location>
</feature>
<comment type="catalytic activity">
    <reaction evidence="1">
        <text>(9Z,12Z)-octadecadienoate + O2 = (11S)-hydroperoxy-(9Z,12Z)-octadecadienoate</text>
        <dbReference type="Rhea" id="RHEA:18993"/>
        <dbReference type="ChEBI" id="CHEBI:15379"/>
        <dbReference type="ChEBI" id="CHEBI:30245"/>
        <dbReference type="ChEBI" id="CHEBI:57467"/>
        <dbReference type="EC" id="1.13.11.45"/>
    </reaction>
</comment>
<dbReference type="GO" id="GO:0034440">
    <property type="term" value="P:lipid oxidation"/>
    <property type="evidence" value="ECO:0007669"/>
    <property type="project" value="InterPro"/>
</dbReference>
<evidence type="ECO:0000256" key="7">
    <source>
        <dbReference type="ARBA" id="ARBA00023002"/>
    </source>
</evidence>
<evidence type="ECO:0000313" key="11">
    <source>
        <dbReference type="EMBL" id="KAK7747564.1"/>
    </source>
</evidence>
<evidence type="ECO:0000256" key="6">
    <source>
        <dbReference type="ARBA" id="ARBA00022964"/>
    </source>
</evidence>
<reference evidence="11 12" key="1">
    <citation type="submission" date="2024-02" db="EMBL/GenBank/DDBJ databases">
        <title>De novo assembly and annotation of 12 fungi associated with fruit tree decline syndrome in Ontario, Canada.</title>
        <authorList>
            <person name="Sulman M."/>
            <person name="Ellouze W."/>
            <person name="Ilyukhin E."/>
        </authorList>
    </citation>
    <scope>NUCLEOTIDE SEQUENCE [LARGE SCALE GENOMIC DNA]</scope>
    <source>
        <strain evidence="11 12">M11/M66-122</strain>
    </source>
</reference>
<evidence type="ECO:0000256" key="5">
    <source>
        <dbReference type="ARBA" id="ARBA00022723"/>
    </source>
</evidence>
<comment type="cofactor">
    <cofactor evidence="2">
        <name>Mn(2+)</name>
        <dbReference type="ChEBI" id="CHEBI:29035"/>
    </cofactor>
</comment>
<evidence type="ECO:0000256" key="9">
    <source>
        <dbReference type="SAM" id="SignalP"/>
    </source>
</evidence>
<feature type="chain" id="PRO_5043011835" description="Manganese lipoxygenase" evidence="9">
    <location>
        <begin position="19"/>
        <end position="591"/>
    </location>
</feature>
<dbReference type="InterPro" id="IPR000907">
    <property type="entry name" value="LipOase"/>
</dbReference>
<sequence length="591" mass="64375">MRSFIPGLLCAWVAVVDGVAVPPSARSLTKRQGQDVFSLPQYAVNGTARAADIEVKREGWIYGPSIAGNTSYYPNGTLGNAATAADHKAAFDFQNEHLSGGVKTLDDFSKYYDGQWKLTAPDGPYKGMLTNYTDDLLFSMERLSVAPFRLFRVQADDSLPFAVDNAAKVSGLSLSDLQSQGRLFLVDHSDQKDLPRSSTYKYGGAAQAYFYIHPDSDDFLPLAIKPNNEGSDLVFTPEDDANDWLLAKMIFNLNDVWYTQWFHLAATHEVAEIVYLSAIRSLSEEHPFMPILHRLSKWTWAMRPLAIERLVYSGGPVDQLFPWAGSIAQDYTDGLYQSGEASAWQANYFSTNLAARGLINSKFGPALKSFPFHDDASTVLGAIRTFFAGVVDAYYEDDDAVSADVELQAWLVEASGPAAVRDFPAALSDDGDKKAQVVDILTHFAYLVAVQHGVLNTNSPVASTASLPLHPLAFYQPLPTARGTIASADDLVAYLPPAAAAVGQIALLASFNRPEFLGTDQTLRHMFDFDTDVRARLSDGAGKAADAFADAMGDFADVVGARGFDADGLSQGMPFVWTALDPDIASYWITI</sequence>
<feature type="domain" description="Lipoxygenase" evidence="10">
    <location>
        <begin position="166"/>
        <end position="591"/>
    </location>
</feature>
<accession>A0AAN9UFZ5</accession>
<dbReference type="SUPFAM" id="SSF48484">
    <property type="entry name" value="Lipoxigenase"/>
    <property type="match status" value="1"/>
</dbReference>
<dbReference type="Gene3D" id="1.20.245.10">
    <property type="entry name" value="Lipoxygenase-1, Domain 5"/>
    <property type="match status" value="1"/>
</dbReference>
<evidence type="ECO:0000256" key="1">
    <source>
        <dbReference type="ARBA" id="ARBA00000366"/>
    </source>
</evidence>
<dbReference type="PROSITE" id="PS51393">
    <property type="entry name" value="LIPOXYGENASE_3"/>
    <property type="match status" value="1"/>
</dbReference>
<evidence type="ECO:0000256" key="8">
    <source>
        <dbReference type="ARBA" id="ARBA00023211"/>
    </source>
</evidence>
<keyword evidence="7" id="KW-0560">Oxidoreductase</keyword>
<dbReference type="Proteomes" id="UP001320420">
    <property type="component" value="Unassembled WGS sequence"/>
</dbReference>
<proteinExistence type="predicted"/>
<dbReference type="InterPro" id="IPR013819">
    <property type="entry name" value="LipOase_C"/>
</dbReference>
<evidence type="ECO:0000256" key="2">
    <source>
        <dbReference type="ARBA" id="ARBA00001936"/>
    </source>
</evidence>
<organism evidence="11 12">
    <name type="scientific">Diatrype stigma</name>
    <dbReference type="NCBI Taxonomy" id="117547"/>
    <lineage>
        <taxon>Eukaryota</taxon>
        <taxon>Fungi</taxon>
        <taxon>Dikarya</taxon>
        <taxon>Ascomycota</taxon>
        <taxon>Pezizomycotina</taxon>
        <taxon>Sordariomycetes</taxon>
        <taxon>Xylariomycetidae</taxon>
        <taxon>Xylariales</taxon>
        <taxon>Diatrypaceae</taxon>
        <taxon>Diatrype</taxon>
    </lineage>
</organism>
<keyword evidence="9" id="KW-0732">Signal</keyword>
<dbReference type="GO" id="GO:0043651">
    <property type="term" value="P:linoleic acid metabolic process"/>
    <property type="evidence" value="ECO:0007669"/>
    <property type="project" value="UniProtKB-ARBA"/>
</dbReference>
<dbReference type="PANTHER" id="PTHR11771">
    <property type="entry name" value="LIPOXYGENASE"/>
    <property type="match status" value="1"/>
</dbReference>
<protein>
    <recommendedName>
        <fullName evidence="4">Manganese lipoxygenase</fullName>
        <ecNumber evidence="3">1.13.11.45</ecNumber>
    </recommendedName>
</protein>
<evidence type="ECO:0000313" key="12">
    <source>
        <dbReference type="Proteomes" id="UP001320420"/>
    </source>
</evidence>
<dbReference type="InterPro" id="IPR036226">
    <property type="entry name" value="LipOase_C_sf"/>
</dbReference>
<evidence type="ECO:0000256" key="4">
    <source>
        <dbReference type="ARBA" id="ARBA00021175"/>
    </source>
</evidence>
<dbReference type="EMBL" id="JAKJXP020000091">
    <property type="protein sequence ID" value="KAK7747564.1"/>
    <property type="molecule type" value="Genomic_DNA"/>
</dbReference>
<dbReference type="GO" id="GO:0050584">
    <property type="term" value="F:linoleate 11-lipoxygenase activity"/>
    <property type="evidence" value="ECO:0007669"/>
    <property type="project" value="UniProtKB-EC"/>
</dbReference>